<feature type="region of interest" description="Disordered" evidence="1">
    <location>
        <begin position="584"/>
        <end position="659"/>
    </location>
</feature>
<feature type="compositionally biased region" description="Low complexity" evidence="1">
    <location>
        <begin position="385"/>
        <end position="396"/>
    </location>
</feature>
<feature type="compositionally biased region" description="Polar residues" evidence="1">
    <location>
        <begin position="635"/>
        <end position="647"/>
    </location>
</feature>
<feature type="compositionally biased region" description="Basic and acidic residues" evidence="1">
    <location>
        <begin position="16"/>
        <end position="25"/>
    </location>
</feature>
<feature type="compositionally biased region" description="Basic and acidic residues" evidence="1">
    <location>
        <begin position="40"/>
        <end position="61"/>
    </location>
</feature>
<proteinExistence type="predicted"/>
<dbReference type="EMBL" id="KD099409">
    <property type="protein sequence ID" value="EMS61207.1"/>
    <property type="molecule type" value="Genomic_DNA"/>
</dbReference>
<sequence>MVGRRQTAKSTPSSGHEGRMTDPKYPELTPLLEMVHRRRVEREAVEAEMASRKKRGAELKKPTQGGAPGEEEQSQLRTVLESASRRLGSGGGHDVKRDMLALFEASIRVASKKQSKMTDIPHFYLPEKATFADLMKLKMEKLQRYESVKSFDIEGLSPVTPPTELDTYQIIDITRPSETDPEKAISVAQILSRETDNYFAAVRPTPADPTAAGGFFVFSNIILPWFFGKCHQMSCSSRYAKIENMQVCCDSIYLLVEEILRLDDENCKHITGYMISLLEIGMFLFGEFPRMQGPVDLLQDNFDLDLIIHLTAEVLFDMRNWSYLSKTGFAFYLGMVETWLGKRLRKNEYWLSLMVEDRDMLIKVLCELNVDPSDKDQSEGLKCAPPKSCPSEPSSPGQEKSLLNGFSQDSTLPGELPHAPPKLCPSGPPSPDQEKILLEGFSQDSTSPSEQLGDSTSTPECVTPCSSMESDSDKRSLNTKLKLVLPNQESELNADAKSFTPLAYQRPPQPPVSDAAHCHYPNSMLFTPGSGLPVGMGFPELYGSMHVAYNSRPGPLPPQGYTYLSWPQSLQLYGGAPIFDSAHPGSFPQAHAHPSRPQSLQLYGGVPTANSAQAGSLPQGYAHVSRPQPYGGVPTANSAQPGSSPQGYAQPCRPQQYRR</sequence>
<dbReference type="STRING" id="4572.M7ZM72"/>
<protein>
    <submittedName>
        <fullName evidence="2">Uncharacterized protein</fullName>
    </submittedName>
</protein>
<name>M7ZM72_TRIUA</name>
<reference evidence="2" key="1">
    <citation type="journal article" date="2013" name="Nature">
        <title>Draft genome of the wheat A-genome progenitor Triticum urartu.</title>
        <authorList>
            <person name="Ling H.Q."/>
            <person name="Zhao S."/>
            <person name="Liu D."/>
            <person name="Wang J."/>
            <person name="Sun H."/>
            <person name="Zhang C."/>
            <person name="Fan H."/>
            <person name="Li D."/>
            <person name="Dong L."/>
            <person name="Tao Y."/>
            <person name="Gao C."/>
            <person name="Wu H."/>
            <person name="Li Y."/>
            <person name="Cui Y."/>
            <person name="Guo X."/>
            <person name="Zheng S."/>
            <person name="Wang B."/>
            <person name="Yu K."/>
            <person name="Liang Q."/>
            <person name="Yang W."/>
            <person name="Lou X."/>
            <person name="Chen J."/>
            <person name="Feng M."/>
            <person name="Jian J."/>
            <person name="Zhang X."/>
            <person name="Luo G."/>
            <person name="Jiang Y."/>
            <person name="Liu J."/>
            <person name="Wang Z."/>
            <person name="Sha Y."/>
            <person name="Zhang B."/>
            <person name="Wu H."/>
            <person name="Tang D."/>
            <person name="Shen Q."/>
            <person name="Xue P."/>
            <person name="Zou S."/>
            <person name="Wang X."/>
            <person name="Liu X."/>
            <person name="Wang F."/>
            <person name="Yang Y."/>
            <person name="An X."/>
            <person name="Dong Z."/>
            <person name="Zhang K."/>
            <person name="Zhang X."/>
            <person name="Luo M.C."/>
            <person name="Dvorak J."/>
            <person name="Tong Y."/>
            <person name="Wang J."/>
            <person name="Yang H."/>
            <person name="Li Z."/>
            <person name="Wang D."/>
            <person name="Zhang A."/>
            <person name="Wang J."/>
        </authorList>
    </citation>
    <scope>NUCLEOTIDE SEQUENCE</scope>
</reference>
<gene>
    <name evidence="2" type="ORF">TRIUR3_13580</name>
</gene>
<feature type="region of interest" description="Disordered" evidence="1">
    <location>
        <begin position="1"/>
        <end position="77"/>
    </location>
</feature>
<organism evidence="2">
    <name type="scientific">Triticum urartu</name>
    <name type="common">Red wild einkorn</name>
    <name type="synonym">Crithodium urartu</name>
    <dbReference type="NCBI Taxonomy" id="4572"/>
    <lineage>
        <taxon>Eukaryota</taxon>
        <taxon>Viridiplantae</taxon>
        <taxon>Streptophyta</taxon>
        <taxon>Embryophyta</taxon>
        <taxon>Tracheophyta</taxon>
        <taxon>Spermatophyta</taxon>
        <taxon>Magnoliopsida</taxon>
        <taxon>Liliopsida</taxon>
        <taxon>Poales</taxon>
        <taxon>Poaceae</taxon>
        <taxon>BOP clade</taxon>
        <taxon>Pooideae</taxon>
        <taxon>Triticodae</taxon>
        <taxon>Triticeae</taxon>
        <taxon>Triticinae</taxon>
        <taxon>Triticum</taxon>
    </lineage>
</organism>
<evidence type="ECO:0000256" key="1">
    <source>
        <dbReference type="SAM" id="MobiDB-lite"/>
    </source>
</evidence>
<feature type="region of interest" description="Disordered" evidence="1">
    <location>
        <begin position="373"/>
        <end position="474"/>
    </location>
</feature>
<feature type="compositionally biased region" description="Pro residues" evidence="1">
    <location>
        <begin position="418"/>
        <end position="431"/>
    </location>
</feature>
<feature type="compositionally biased region" description="Polar residues" evidence="1">
    <location>
        <begin position="442"/>
        <end position="469"/>
    </location>
</feature>
<accession>M7ZM72</accession>
<dbReference type="AlphaFoldDB" id="M7ZM72"/>
<evidence type="ECO:0000313" key="2">
    <source>
        <dbReference type="EMBL" id="EMS61207.1"/>
    </source>
</evidence>